<dbReference type="RefSeq" id="WP_031558032.1">
    <property type="nucleotide sequence ID" value="NZ_FMXR01000004.1"/>
</dbReference>
<feature type="region of interest" description="Disordered" evidence="2">
    <location>
        <begin position="402"/>
        <end position="424"/>
    </location>
</feature>
<gene>
    <name evidence="3" type="ORF">SAMN02910417_00104</name>
</gene>
<dbReference type="OrthoDB" id="2059499at2"/>
<keyword evidence="4" id="KW-1185">Reference proteome</keyword>
<feature type="coiled-coil region" evidence="1">
    <location>
        <begin position="90"/>
        <end position="124"/>
    </location>
</feature>
<reference evidence="3 4" key="1">
    <citation type="submission" date="2016-10" db="EMBL/GenBank/DDBJ databases">
        <authorList>
            <person name="de Groot N.N."/>
        </authorList>
    </citation>
    <scope>NUCLEOTIDE SEQUENCE [LARGE SCALE GENOMIC DNA]</scope>
    <source>
        <strain evidence="3 4">DSM 3217</strain>
    </source>
</reference>
<accession>A0A1G6A0H4</accession>
<dbReference type="AlphaFoldDB" id="A0A1G6A0H4"/>
<keyword evidence="1" id="KW-0175">Coiled coil</keyword>
<evidence type="ECO:0000313" key="3">
    <source>
        <dbReference type="EMBL" id="SDB01907.1"/>
    </source>
</evidence>
<proteinExistence type="predicted"/>
<protein>
    <submittedName>
        <fullName evidence="3">Uncharacterized protein</fullName>
    </submittedName>
</protein>
<sequence>MDSKLLKHIGDYEEIYRFVVKESHTPEEIRNHLASLGVKKQTITSQIGAVTNTNPGMFRMNGEFLTVDSAKAREIVSEMNDLFSPLTHIKAEEYTELEKLRSENEELKKALVDAKKKAAAKNKSSKKVKPQVLLIDTVQAEKVEEIRDGIFMKSVPAKVDQDSYLNKYGVLREAFYKELPDEKELNQRNYQRKTLKTVFSPKWFVRRFQELKNLKNVNPKKELSVKDKISSSLHVSEEEASKQISYLEGRAISVQEILNDNSLTNQEKLALYAFNSPYRNTDLERLLNYVGDECPDANWLIALLESPDIGNNYENVKNLIRQCAKASEWKMKQRLAEELISGDWYITAVYNGEPTKFQLVPIDDIRLIQSDLGIERSNTSFVITGKQKKECGAKADKKELEPLKKGSFVPTYEMNPDGNEEEES</sequence>
<dbReference type="Proteomes" id="UP000199228">
    <property type="component" value="Unassembled WGS sequence"/>
</dbReference>
<evidence type="ECO:0000313" key="4">
    <source>
        <dbReference type="Proteomes" id="UP000199228"/>
    </source>
</evidence>
<name>A0A1G6A0H4_EUBOX</name>
<evidence type="ECO:0000256" key="2">
    <source>
        <dbReference type="SAM" id="MobiDB-lite"/>
    </source>
</evidence>
<evidence type="ECO:0000256" key="1">
    <source>
        <dbReference type="SAM" id="Coils"/>
    </source>
</evidence>
<dbReference type="STRING" id="1732.SAMN02910417_00104"/>
<dbReference type="EMBL" id="FMXR01000004">
    <property type="protein sequence ID" value="SDB01907.1"/>
    <property type="molecule type" value="Genomic_DNA"/>
</dbReference>
<organism evidence="3 4">
    <name type="scientific">Eubacterium oxidoreducens</name>
    <dbReference type="NCBI Taxonomy" id="1732"/>
    <lineage>
        <taxon>Bacteria</taxon>
        <taxon>Bacillati</taxon>
        <taxon>Bacillota</taxon>
        <taxon>Clostridia</taxon>
        <taxon>Eubacteriales</taxon>
        <taxon>Eubacteriaceae</taxon>
        <taxon>Eubacterium</taxon>
    </lineage>
</organism>